<dbReference type="GO" id="GO:0016020">
    <property type="term" value="C:membrane"/>
    <property type="evidence" value="ECO:0007669"/>
    <property type="project" value="UniProtKB-SubCell"/>
</dbReference>
<reference evidence="9 10" key="2">
    <citation type="journal article" date="2017" name="Nature">
        <title>The Apostasia genome and the evolution of orchids.</title>
        <authorList>
            <person name="Zhang G.Q."/>
            <person name="Liu K.W."/>
            <person name="Li Z."/>
            <person name="Lohaus R."/>
            <person name="Hsiao Y.Y."/>
            <person name="Niu S.C."/>
            <person name="Wang J.Y."/>
            <person name="Lin Y.C."/>
            <person name="Xu Q."/>
            <person name="Chen L.J."/>
            <person name="Yoshida K."/>
            <person name="Fujiwara S."/>
            <person name="Wang Z.W."/>
            <person name="Zhang Y.Q."/>
            <person name="Mitsuda N."/>
            <person name="Wang M."/>
            <person name="Liu G.H."/>
            <person name="Pecoraro L."/>
            <person name="Huang H.X."/>
            <person name="Xiao X.J."/>
            <person name="Lin M."/>
            <person name="Wu X.Y."/>
            <person name="Wu W.L."/>
            <person name="Chen Y.Y."/>
            <person name="Chang S.B."/>
            <person name="Sakamoto S."/>
            <person name="Ohme-Takagi M."/>
            <person name="Yagi M."/>
            <person name="Zeng S.J."/>
            <person name="Shen C.Y."/>
            <person name="Yeh C.M."/>
            <person name="Luo Y.B."/>
            <person name="Tsai W.C."/>
            <person name="Van de Peer Y."/>
            <person name="Liu Z.J."/>
        </authorList>
    </citation>
    <scope>NUCLEOTIDE SEQUENCE [LARGE SCALE GENOMIC DNA]</scope>
    <source>
        <tissue evidence="9">The whole plant</tissue>
    </source>
</reference>
<dbReference type="EMBL" id="KZ502817">
    <property type="protein sequence ID" value="PKU72579.1"/>
    <property type="molecule type" value="Genomic_DNA"/>
</dbReference>
<dbReference type="STRING" id="906689.A0A2I0WA88"/>
<evidence type="ECO:0000256" key="4">
    <source>
        <dbReference type="ARBA" id="ARBA00022692"/>
    </source>
</evidence>
<name>A0A2I0WA88_9ASPA</name>
<feature type="region of interest" description="Disordered" evidence="7">
    <location>
        <begin position="1"/>
        <end position="23"/>
    </location>
</feature>
<gene>
    <name evidence="9" type="primary">PUP3</name>
    <name evidence="9" type="ORF">MA16_Dca026038</name>
</gene>
<evidence type="ECO:0000256" key="6">
    <source>
        <dbReference type="ARBA" id="ARBA00023136"/>
    </source>
</evidence>
<evidence type="ECO:0000256" key="3">
    <source>
        <dbReference type="ARBA" id="ARBA00022448"/>
    </source>
</evidence>
<dbReference type="PANTHER" id="PTHR31376:SF105">
    <property type="entry name" value="PURINE PERMEASE-RELATED"/>
    <property type="match status" value="1"/>
</dbReference>
<organism evidence="9 10">
    <name type="scientific">Dendrobium catenatum</name>
    <dbReference type="NCBI Taxonomy" id="906689"/>
    <lineage>
        <taxon>Eukaryota</taxon>
        <taxon>Viridiplantae</taxon>
        <taxon>Streptophyta</taxon>
        <taxon>Embryophyta</taxon>
        <taxon>Tracheophyta</taxon>
        <taxon>Spermatophyta</taxon>
        <taxon>Magnoliopsida</taxon>
        <taxon>Liliopsida</taxon>
        <taxon>Asparagales</taxon>
        <taxon>Orchidaceae</taxon>
        <taxon>Epidendroideae</taxon>
        <taxon>Malaxideae</taxon>
        <taxon>Dendrobiinae</taxon>
        <taxon>Dendrobium</taxon>
    </lineage>
</organism>
<dbReference type="GO" id="GO:0005345">
    <property type="term" value="F:purine nucleobase transmembrane transporter activity"/>
    <property type="evidence" value="ECO:0007669"/>
    <property type="project" value="UniProtKB-ARBA"/>
</dbReference>
<feature type="compositionally biased region" description="Polar residues" evidence="7">
    <location>
        <begin position="1"/>
        <end position="10"/>
    </location>
</feature>
<evidence type="ECO:0000256" key="7">
    <source>
        <dbReference type="SAM" id="MobiDB-lite"/>
    </source>
</evidence>
<evidence type="ECO:0000256" key="2">
    <source>
        <dbReference type="ARBA" id="ARBA00006213"/>
    </source>
</evidence>
<sequence length="247" mass="27333">MWWSDGTPTSRGGPDGTLMSGDGPAKVRSQAVVLKEVCHQAVSYVKWWSIRTPTQSFGLTKFWHHVVVEVRLQAMVWQNSDIGQWYSRTLALGGNPAELRHQVVSGDGDQENRSRWATEVIQIVVYLATEVGRTVALSREAANFGLGETKYYLVLSFAAILWQCFFLGAVGVISCVNTLLAGILIAVFIPMVEVLAVVFLHENFSIEKGMALVLCLWGLASYSYGEYREAKEKKEQTASPQVQTSAV</sequence>
<accession>A0A2I0WA88</accession>
<keyword evidence="5 8" id="KW-1133">Transmembrane helix</keyword>
<evidence type="ECO:0000313" key="10">
    <source>
        <dbReference type="Proteomes" id="UP000233837"/>
    </source>
</evidence>
<feature type="transmembrane region" description="Helical" evidence="8">
    <location>
        <begin position="179"/>
        <end position="200"/>
    </location>
</feature>
<dbReference type="AlphaFoldDB" id="A0A2I0WA88"/>
<reference evidence="9 10" key="1">
    <citation type="journal article" date="2016" name="Sci. Rep.">
        <title>The Dendrobium catenatum Lindl. genome sequence provides insights into polysaccharide synthase, floral development and adaptive evolution.</title>
        <authorList>
            <person name="Zhang G.Q."/>
            <person name="Xu Q."/>
            <person name="Bian C."/>
            <person name="Tsai W.C."/>
            <person name="Yeh C.M."/>
            <person name="Liu K.W."/>
            <person name="Yoshida K."/>
            <person name="Zhang L.S."/>
            <person name="Chang S.B."/>
            <person name="Chen F."/>
            <person name="Shi Y."/>
            <person name="Su Y.Y."/>
            <person name="Zhang Y.Q."/>
            <person name="Chen L.J."/>
            <person name="Yin Y."/>
            <person name="Lin M."/>
            <person name="Huang H."/>
            <person name="Deng H."/>
            <person name="Wang Z.W."/>
            <person name="Zhu S.L."/>
            <person name="Zhao X."/>
            <person name="Deng C."/>
            <person name="Niu S.C."/>
            <person name="Huang J."/>
            <person name="Wang M."/>
            <person name="Liu G.H."/>
            <person name="Yang H.J."/>
            <person name="Xiao X.J."/>
            <person name="Hsiao Y.Y."/>
            <person name="Wu W.L."/>
            <person name="Chen Y.Y."/>
            <person name="Mitsuda N."/>
            <person name="Ohme-Takagi M."/>
            <person name="Luo Y.B."/>
            <person name="Van de Peer Y."/>
            <person name="Liu Z.J."/>
        </authorList>
    </citation>
    <scope>NUCLEOTIDE SEQUENCE [LARGE SCALE GENOMIC DNA]</scope>
    <source>
        <tissue evidence="9">The whole plant</tissue>
    </source>
</reference>
<keyword evidence="6 8" id="KW-0472">Membrane</keyword>
<comment type="subcellular location">
    <subcellularLocation>
        <location evidence="1">Membrane</location>
    </subcellularLocation>
</comment>
<evidence type="ECO:0000313" key="9">
    <source>
        <dbReference type="EMBL" id="PKU72579.1"/>
    </source>
</evidence>
<dbReference type="PANTHER" id="PTHR31376">
    <property type="entry name" value="OS09G0467300 PROTEIN-RELATED"/>
    <property type="match status" value="1"/>
</dbReference>
<dbReference type="InterPro" id="IPR030182">
    <property type="entry name" value="PUP_plant"/>
</dbReference>
<keyword evidence="10" id="KW-1185">Reference proteome</keyword>
<keyword evidence="3" id="KW-0813">Transport</keyword>
<keyword evidence="4 8" id="KW-0812">Transmembrane</keyword>
<evidence type="ECO:0000256" key="8">
    <source>
        <dbReference type="SAM" id="Phobius"/>
    </source>
</evidence>
<protein>
    <submittedName>
        <fullName evidence="9">Purine permease 3</fullName>
    </submittedName>
</protein>
<dbReference type="Proteomes" id="UP000233837">
    <property type="component" value="Unassembled WGS sequence"/>
</dbReference>
<evidence type="ECO:0000256" key="1">
    <source>
        <dbReference type="ARBA" id="ARBA00004370"/>
    </source>
</evidence>
<evidence type="ECO:0000256" key="5">
    <source>
        <dbReference type="ARBA" id="ARBA00022989"/>
    </source>
</evidence>
<comment type="similarity">
    <text evidence="2">Belongs to the purine permeases (TC 2.A.7.14) family.</text>
</comment>
<feature type="transmembrane region" description="Helical" evidence="8">
    <location>
        <begin position="151"/>
        <end position="173"/>
    </location>
</feature>
<dbReference type="Pfam" id="PF16913">
    <property type="entry name" value="PUNUT"/>
    <property type="match status" value="1"/>
</dbReference>
<dbReference type="GO" id="GO:0015211">
    <property type="term" value="F:purine nucleoside transmembrane transporter activity"/>
    <property type="evidence" value="ECO:0007669"/>
    <property type="project" value="InterPro"/>
</dbReference>
<proteinExistence type="inferred from homology"/>